<proteinExistence type="predicted"/>
<dbReference type="AlphaFoldDB" id="A0A2T5GST5"/>
<feature type="repeat" description="TPR" evidence="3">
    <location>
        <begin position="191"/>
        <end position="224"/>
    </location>
</feature>
<dbReference type="InterPro" id="IPR011990">
    <property type="entry name" value="TPR-like_helical_dom_sf"/>
</dbReference>
<keyword evidence="1" id="KW-0677">Repeat</keyword>
<comment type="caution">
    <text evidence="4">The sequence shown here is derived from an EMBL/GenBank/DDBJ whole genome shotgun (WGS) entry which is preliminary data.</text>
</comment>
<dbReference type="PANTHER" id="PTHR45586:SF1">
    <property type="entry name" value="LIPOPOLYSACCHARIDE ASSEMBLY PROTEIN B"/>
    <property type="match status" value="1"/>
</dbReference>
<dbReference type="Gene3D" id="1.25.40.10">
    <property type="entry name" value="Tetratricopeptide repeat domain"/>
    <property type="match status" value="3"/>
</dbReference>
<sequence length="666" mass="68355">MADARYPMLRRRKRRRRLTMPAALSGARVRLLAIGLLCLIVVGVGVALALRPPKPDARRLLADSLATLDAGNYSAARTNAQAAVAARPDWGLAHAVLARAYLELGDGLAADAELSRAQDAGLPADRLHQLQAHADLLQGDPDGALDEAAQASPRYAGYAARISARALAAQGNVVDARARLEALIGGAPSDAAAWTDLGRLRLTTGDVGGAAVAAARAVALAPRDPAILTLQGEVIRSRYGLIAALPWFDAALARDAYYHPALIEYAATLGDAGRSADMLAVTRRALLARPGSPQALYLQATLAARAGRIDLARSLLRSAGGTINGLPGALLLSGSLDYAQGKFEQAAASWRQLVGQQPLSIVARQLLGAALLRSGDPRGALDTLRPIGLRPDADVYSLTLIARAFDAVGDAGSAASFRDRAAAGPVAPASVFATDTAIGALMADAATAPGDPTYMLGVIRGQIAAGDTAGAIARARSLAGVAPGAPAAQLALGDALVAAGRYAEAAGVFAQAADLSFDEPTMLRLVDARSRAGRAEGAAAALALYLSQNPQSLAGQRVLGHWQVASGDWDSAIETLEGIRRRVGNQDGAVLADLALAYAGSDDGAIAVRYGRAAYGLSPMRAAAADAYGVALAANGEEEGARQLLVKATRLAPGDAAIAGHLRQLR</sequence>
<dbReference type="RefSeq" id="WP_107956666.1">
    <property type="nucleotide sequence ID" value="NZ_QAOG01000001.1"/>
</dbReference>
<protein>
    <submittedName>
        <fullName evidence="4">Tetratricopeptide repeat protein</fullName>
    </submittedName>
</protein>
<gene>
    <name evidence="4" type="ORF">C8J26_0634</name>
</gene>
<evidence type="ECO:0000313" key="4">
    <source>
        <dbReference type="EMBL" id="PTQ62355.1"/>
    </source>
</evidence>
<reference evidence="4 5" key="1">
    <citation type="submission" date="2018-04" db="EMBL/GenBank/DDBJ databases">
        <title>Genomic Encyclopedia of Type Strains, Phase III (KMG-III): the genomes of soil and plant-associated and newly described type strains.</title>
        <authorList>
            <person name="Whitman W."/>
        </authorList>
    </citation>
    <scope>NUCLEOTIDE SEQUENCE [LARGE SCALE GENOMIC DNA]</scope>
    <source>
        <strain evidence="4 5">MA101b</strain>
    </source>
</reference>
<name>A0A2T5GST5_9SPHN</name>
<dbReference type="Proteomes" id="UP000244189">
    <property type="component" value="Unassembled WGS sequence"/>
</dbReference>
<dbReference type="Pfam" id="PF14559">
    <property type="entry name" value="TPR_19"/>
    <property type="match status" value="1"/>
</dbReference>
<dbReference type="EMBL" id="QAOG01000001">
    <property type="protein sequence ID" value="PTQ62355.1"/>
    <property type="molecule type" value="Genomic_DNA"/>
</dbReference>
<dbReference type="SUPFAM" id="SSF48452">
    <property type="entry name" value="TPR-like"/>
    <property type="match status" value="4"/>
</dbReference>
<dbReference type="Pfam" id="PF13432">
    <property type="entry name" value="TPR_16"/>
    <property type="match status" value="2"/>
</dbReference>
<dbReference type="PROSITE" id="PS50005">
    <property type="entry name" value="TPR"/>
    <property type="match status" value="1"/>
</dbReference>
<dbReference type="InterPro" id="IPR051012">
    <property type="entry name" value="CellSynth/LPSAsmb/PSIAsmb"/>
</dbReference>
<organism evidence="4 5">
    <name type="scientific">Sphingomonas aurantiaca</name>
    <dbReference type="NCBI Taxonomy" id="185949"/>
    <lineage>
        <taxon>Bacteria</taxon>
        <taxon>Pseudomonadati</taxon>
        <taxon>Pseudomonadota</taxon>
        <taxon>Alphaproteobacteria</taxon>
        <taxon>Sphingomonadales</taxon>
        <taxon>Sphingomonadaceae</taxon>
        <taxon>Sphingomonas</taxon>
    </lineage>
</organism>
<evidence type="ECO:0000256" key="2">
    <source>
        <dbReference type="ARBA" id="ARBA00022803"/>
    </source>
</evidence>
<dbReference type="PANTHER" id="PTHR45586">
    <property type="entry name" value="TPR REPEAT-CONTAINING PROTEIN PA4667"/>
    <property type="match status" value="1"/>
</dbReference>
<dbReference type="InterPro" id="IPR019734">
    <property type="entry name" value="TPR_rpt"/>
</dbReference>
<accession>A0A2T5GST5</accession>
<evidence type="ECO:0000256" key="3">
    <source>
        <dbReference type="PROSITE-ProRule" id="PRU00339"/>
    </source>
</evidence>
<keyword evidence="5" id="KW-1185">Reference proteome</keyword>
<keyword evidence="2 3" id="KW-0802">TPR repeat</keyword>
<evidence type="ECO:0000256" key="1">
    <source>
        <dbReference type="ARBA" id="ARBA00022737"/>
    </source>
</evidence>
<evidence type="ECO:0000313" key="5">
    <source>
        <dbReference type="Proteomes" id="UP000244189"/>
    </source>
</evidence>